<gene>
    <name evidence="1" type="ORF">M8C21_017494</name>
</gene>
<dbReference type="AlphaFoldDB" id="A0AAD5G6U8"/>
<sequence length="71" mass="8701">MYIWPFGQFTIFTLGKSLLQQRKTMDEKFVCLRQQHPLKHQMCRPTMRSQMSFLNLLLRIIIAFWLQKRKV</sequence>
<dbReference type="Proteomes" id="UP001206925">
    <property type="component" value="Unassembled WGS sequence"/>
</dbReference>
<evidence type="ECO:0000313" key="1">
    <source>
        <dbReference type="EMBL" id="KAI7730749.1"/>
    </source>
</evidence>
<evidence type="ECO:0000313" key="2">
    <source>
        <dbReference type="Proteomes" id="UP001206925"/>
    </source>
</evidence>
<comment type="caution">
    <text evidence="1">The sequence shown here is derived from an EMBL/GenBank/DDBJ whole genome shotgun (WGS) entry which is preliminary data.</text>
</comment>
<protein>
    <submittedName>
        <fullName evidence="1">Uncharacterized protein</fullName>
    </submittedName>
</protein>
<organism evidence="1 2">
    <name type="scientific">Ambrosia artemisiifolia</name>
    <name type="common">Common ragweed</name>
    <dbReference type="NCBI Taxonomy" id="4212"/>
    <lineage>
        <taxon>Eukaryota</taxon>
        <taxon>Viridiplantae</taxon>
        <taxon>Streptophyta</taxon>
        <taxon>Embryophyta</taxon>
        <taxon>Tracheophyta</taxon>
        <taxon>Spermatophyta</taxon>
        <taxon>Magnoliopsida</taxon>
        <taxon>eudicotyledons</taxon>
        <taxon>Gunneridae</taxon>
        <taxon>Pentapetalae</taxon>
        <taxon>asterids</taxon>
        <taxon>campanulids</taxon>
        <taxon>Asterales</taxon>
        <taxon>Asteraceae</taxon>
        <taxon>Asteroideae</taxon>
        <taxon>Heliantheae alliance</taxon>
        <taxon>Heliantheae</taxon>
        <taxon>Ambrosia</taxon>
    </lineage>
</organism>
<keyword evidence="2" id="KW-1185">Reference proteome</keyword>
<accession>A0AAD5G6U8</accession>
<reference evidence="1" key="1">
    <citation type="submission" date="2022-06" db="EMBL/GenBank/DDBJ databases">
        <title>Uncovering the hologenomic basis of an extraordinary plant invasion.</title>
        <authorList>
            <person name="Bieker V.C."/>
            <person name="Martin M.D."/>
            <person name="Gilbert T."/>
            <person name="Hodgins K."/>
            <person name="Battlay P."/>
            <person name="Petersen B."/>
            <person name="Wilson J."/>
        </authorList>
    </citation>
    <scope>NUCLEOTIDE SEQUENCE</scope>
    <source>
        <strain evidence="1">AA19_3_7</strain>
        <tissue evidence="1">Leaf</tissue>
    </source>
</reference>
<name>A0AAD5G6U8_AMBAR</name>
<dbReference type="EMBL" id="JAMZMK010010659">
    <property type="protein sequence ID" value="KAI7730749.1"/>
    <property type="molecule type" value="Genomic_DNA"/>
</dbReference>
<feature type="non-terminal residue" evidence="1">
    <location>
        <position position="1"/>
    </location>
</feature>
<proteinExistence type="predicted"/>